<dbReference type="Gene3D" id="3.20.20.80">
    <property type="entry name" value="Glycosidases"/>
    <property type="match status" value="1"/>
</dbReference>
<dbReference type="PROSITE" id="PS00653">
    <property type="entry name" value="GLYCOSYL_HYDROL_F1_2"/>
    <property type="match status" value="1"/>
</dbReference>
<dbReference type="PANTHER" id="PTHR10353">
    <property type="entry name" value="GLYCOSYL HYDROLASE"/>
    <property type="match status" value="1"/>
</dbReference>
<evidence type="ECO:0000256" key="3">
    <source>
        <dbReference type="ARBA" id="ARBA00022801"/>
    </source>
</evidence>
<evidence type="ECO:0000256" key="5">
    <source>
        <dbReference type="ARBA" id="ARBA00023295"/>
    </source>
</evidence>
<evidence type="ECO:0000313" key="7">
    <source>
        <dbReference type="EMBL" id="JAI18231.1"/>
    </source>
</evidence>
<reference evidence="7" key="1">
    <citation type="submission" date="2014-10" db="EMBL/GenBank/DDBJ databases">
        <title>New MLSB resistance gene variant erm(44)v in Staphylococcus saprophyticus.</title>
        <authorList>
            <person name="Strauss C."/>
            <person name="Perreten V."/>
        </authorList>
    </citation>
    <scope>NUCLEOTIDE SEQUENCE</scope>
    <source>
        <tissue evidence="7">Gut</tissue>
    </source>
</reference>
<sequence length="513" mass="58558">MSIKTAKNQKFMTDRTMTSSSAVLTLLLTFYCSGNTYGEELNNRRFPQDFMFGVATASYQVEGAWNEDGKGVNIWDVATHQVPSPVVNNATGDVACDSYHQYKRDVAILKEIGADFYRFSLSWSRILPSGFDDKVNKAGVKYYKNLIKELRANNITPLVTLFHWDLPQSLQDLGGFQNDIIIDRFVDFARVCFREFGEDVQYWMTFNEPISICHVGYALATLAPQINSPGMGEYLCAHNLMRAHAKAYRMYDEEFRSAQNGLVGIDVNGAWYEPSTNSSEDIEASETLMQFTYGCYAHPIVHGDYPEVMKKNVARRSALQGYTRSRLPEFTPEEIKYMTGTYDYIGVNIYTTELVTPAKGGSISEMGIGPDAQVTSWQPEEWEKSSSSWLKVVPWGARKLLQWLGSNYKGARFIITENGYSDDGRLEDDARLSYYERYLSKIRDAIEFDGVDVFGYTAWSLMDNFEWMRGYSEKFGLYQVDFNSPNRTRTPKKSAKWYANVTRTKCLVETCVE</sequence>
<dbReference type="FunFam" id="3.20.20.80:FF:000013">
    <property type="entry name" value="lactase-phlorizin hydrolase"/>
    <property type="match status" value="1"/>
</dbReference>
<accession>A0A0K8TVF8</accession>
<dbReference type="OrthoDB" id="65569at2759"/>
<dbReference type="InterPro" id="IPR017853">
    <property type="entry name" value="GH"/>
</dbReference>
<evidence type="ECO:0000256" key="6">
    <source>
        <dbReference type="RuleBase" id="RU003690"/>
    </source>
</evidence>
<dbReference type="GO" id="GO:0005975">
    <property type="term" value="P:carbohydrate metabolic process"/>
    <property type="evidence" value="ECO:0007669"/>
    <property type="project" value="InterPro"/>
</dbReference>
<dbReference type="GO" id="GO:0008422">
    <property type="term" value="F:beta-glucosidase activity"/>
    <property type="evidence" value="ECO:0007669"/>
    <property type="project" value="TreeGrafter"/>
</dbReference>
<comment type="similarity">
    <text evidence="1 6">Belongs to the glycosyl hydrolase 1 family.</text>
</comment>
<dbReference type="InterPro" id="IPR033132">
    <property type="entry name" value="GH_1_N_CS"/>
</dbReference>
<dbReference type="Pfam" id="PF00232">
    <property type="entry name" value="Glyco_hydro_1"/>
    <property type="match status" value="1"/>
</dbReference>
<proteinExistence type="evidence at transcript level"/>
<keyword evidence="3 7" id="KW-0378">Hydrolase</keyword>
<evidence type="ECO:0000256" key="4">
    <source>
        <dbReference type="ARBA" id="ARBA00023180"/>
    </source>
</evidence>
<evidence type="ECO:0000256" key="2">
    <source>
        <dbReference type="ARBA" id="ARBA00011738"/>
    </source>
</evidence>
<evidence type="ECO:0000256" key="1">
    <source>
        <dbReference type="ARBA" id="ARBA00010838"/>
    </source>
</evidence>
<dbReference type="EMBL" id="GBUI01000004">
    <property type="protein sequence ID" value="JAI18231.1"/>
    <property type="molecule type" value="mRNA"/>
</dbReference>
<dbReference type="AlphaFoldDB" id="A0A0K8TVF8"/>
<organism evidence="7">
    <name type="scientific">Phaedon cochleariae</name>
    <name type="common">Mustard beetle</name>
    <dbReference type="NCBI Taxonomy" id="80249"/>
    <lineage>
        <taxon>Eukaryota</taxon>
        <taxon>Metazoa</taxon>
        <taxon>Ecdysozoa</taxon>
        <taxon>Arthropoda</taxon>
        <taxon>Hexapoda</taxon>
        <taxon>Insecta</taxon>
        <taxon>Pterygota</taxon>
        <taxon>Neoptera</taxon>
        <taxon>Endopterygota</taxon>
        <taxon>Coleoptera</taxon>
        <taxon>Polyphaga</taxon>
        <taxon>Cucujiformia</taxon>
        <taxon>Chrysomeloidea</taxon>
        <taxon>Chrysomelidae</taxon>
        <taxon>Chrysomelinae</taxon>
        <taxon>Chrysomelini</taxon>
        <taxon>Phaedon</taxon>
    </lineage>
</organism>
<dbReference type="SUPFAM" id="SSF51445">
    <property type="entry name" value="(Trans)glycosidases"/>
    <property type="match status" value="1"/>
</dbReference>
<keyword evidence="5" id="KW-0326">Glycosidase</keyword>
<protein>
    <submittedName>
        <fullName evidence="7">Putative glycosyl hydrolase</fullName>
    </submittedName>
</protein>
<name>A0A0K8TVF8_PHACE</name>
<keyword evidence="4" id="KW-0325">Glycoprotein</keyword>
<comment type="subunit">
    <text evidence="2">Homodimer.</text>
</comment>
<dbReference type="InterPro" id="IPR001360">
    <property type="entry name" value="Glyco_hydro_1"/>
</dbReference>
<dbReference type="PRINTS" id="PR00131">
    <property type="entry name" value="GLHYDRLASE1"/>
</dbReference>
<dbReference type="PANTHER" id="PTHR10353:SF36">
    <property type="entry name" value="LP05116P"/>
    <property type="match status" value="1"/>
</dbReference>